<reference evidence="2 4" key="1">
    <citation type="journal article" date="2014" name="BMC Genomics">
        <title>Genome sequence of Anopheles sinensis provides insight into genetics basis of mosquito competence for malaria parasites.</title>
        <authorList>
            <person name="Zhou D."/>
            <person name="Zhang D."/>
            <person name="Ding G."/>
            <person name="Shi L."/>
            <person name="Hou Q."/>
            <person name="Ye Y."/>
            <person name="Xu Y."/>
            <person name="Zhou H."/>
            <person name="Xiong C."/>
            <person name="Li S."/>
            <person name="Yu J."/>
            <person name="Hong S."/>
            <person name="Yu X."/>
            <person name="Zou P."/>
            <person name="Chen C."/>
            <person name="Chang X."/>
            <person name="Wang W."/>
            <person name="Lv Y."/>
            <person name="Sun Y."/>
            <person name="Ma L."/>
            <person name="Shen B."/>
            <person name="Zhu C."/>
        </authorList>
    </citation>
    <scope>NUCLEOTIDE SEQUENCE [LARGE SCALE GENOMIC DNA]</scope>
</reference>
<organism evidence="2">
    <name type="scientific">Anopheles sinensis</name>
    <name type="common">Mosquito</name>
    <dbReference type="NCBI Taxonomy" id="74873"/>
    <lineage>
        <taxon>Eukaryota</taxon>
        <taxon>Metazoa</taxon>
        <taxon>Ecdysozoa</taxon>
        <taxon>Arthropoda</taxon>
        <taxon>Hexapoda</taxon>
        <taxon>Insecta</taxon>
        <taxon>Pterygota</taxon>
        <taxon>Neoptera</taxon>
        <taxon>Endopterygota</taxon>
        <taxon>Diptera</taxon>
        <taxon>Nematocera</taxon>
        <taxon>Culicoidea</taxon>
        <taxon>Culicidae</taxon>
        <taxon>Anophelinae</taxon>
        <taxon>Anopheles</taxon>
    </lineage>
</organism>
<gene>
    <name evidence="2" type="ORF">ZHAS_00021786</name>
</gene>
<dbReference type="EMBL" id="KE525420">
    <property type="protein sequence ID" value="KFB53553.1"/>
    <property type="molecule type" value="Genomic_DNA"/>
</dbReference>
<evidence type="ECO:0000256" key="1">
    <source>
        <dbReference type="SAM" id="MobiDB-lite"/>
    </source>
</evidence>
<name>A0A084WTK9_ANOSI</name>
<dbReference type="EnsemblMetazoa" id="ASIC021786-RA">
    <property type="protein sequence ID" value="ASIC021786-PA"/>
    <property type="gene ID" value="ASIC021786"/>
</dbReference>
<dbReference type="VEuPathDB" id="VectorBase:ASIC021786"/>
<evidence type="ECO:0000313" key="3">
    <source>
        <dbReference type="EnsemblMetazoa" id="ASIC021786-PA"/>
    </source>
</evidence>
<dbReference type="EMBL" id="ATLV01026900">
    <property type="status" value="NOT_ANNOTATED_CDS"/>
    <property type="molecule type" value="Genomic_DNA"/>
</dbReference>
<dbReference type="Proteomes" id="UP000030765">
    <property type="component" value="Unassembled WGS sequence"/>
</dbReference>
<keyword evidence="4" id="KW-1185">Reference proteome</keyword>
<protein>
    <submittedName>
        <fullName evidence="2">Uncharacterized protein LOC100180115</fullName>
    </submittedName>
</protein>
<sequence>MGLTHRAGIINNRTRALLTNNIIIAAKVAATVSSNGIDRTRFRPLQMADPGRDSKKEVTQRAPGGRASSRDAACCILALLYTPCQIDCNSTTTRPLKGSRFLPAAQNVCLTACIHGNRGGQFTIVLRSFDKFARKGTKWKQNAKQKTPTLKGLWLKADNRSTRSTRNVPAGGDRSWRNISTNPLQGNRGYRRCRESKTDHDAVEAFADRISATLKFSQRVVLPHPGRARVSSCAQNSKSIKCRADKFRETERTSLQTDRSHSKVHYDEDRVPNRTLLVQNFACFCGALSSSHASSTLFFVLTLKSYPVNV</sequence>
<accession>A0A084WTK9</accession>
<feature type="region of interest" description="Disordered" evidence="1">
    <location>
        <begin position="43"/>
        <end position="66"/>
    </location>
</feature>
<evidence type="ECO:0000313" key="2">
    <source>
        <dbReference type="EMBL" id="KFB53553.1"/>
    </source>
</evidence>
<feature type="region of interest" description="Disordered" evidence="1">
    <location>
        <begin position="161"/>
        <end position="181"/>
    </location>
</feature>
<feature type="compositionally biased region" description="Basic and acidic residues" evidence="1">
    <location>
        <begin position="50"/>
        <end position="59"/>
    </location>
</feature>
<dbReference type="AlphaFoldDB" id="A0A084WTK9"/>
<reference evidence="3" key="2">
    <citation type="submission" date="2020-05" db="UniProtKB">
        <authorList>
            <consortium name="EnsemblMetazoa"/>
        </authorList>
    </citation>
    <scope>IDENTIFICATION</scope>
</reference>
<evidence type="ECO:0000313" key="4">
    <source>
        <dbReference type="Proteomes" id="UP000030765"/>
    </source>
</evidence>
<proteinExistence type="predicted"/>